<sequence length="372" mass="42636">MSNKTTTFQPDWISCPGSTIADILEERNMTISSFAQGMDISIDSINNLIDGKVSIDQRMASKLAKILGSSEQFWLKRQQNYDISVAKLEKIDEDRWLRDIPLKEIKQLGWIQNEYNDVKACLNFFGITTVKDWYAKYEEEVTEHVVFRTSPTFKSQLGALACWLRKGEQIGSDIKCKPWNISLFESSLKEIRQLTKEKDPKKFIPKLRAICAEAGVAIAMVPPIKGCRASGAAKFITPDKALLIFSFRYLSDDHFWFSFFHEAGHLILHSDNKNDIFLEGVASEIGMSENNYRINQMEEEANSFAGETLIPHQYQNKLFSLQKNKRSIISFALEVGVSAGIIIGQLQHYGIIKRNYLNDYKRRYNRDDIFGI</sequence>
<evidence type="ECO:0000313" key="5">
    <source>
        <dbReference type="Proteomes" id="UP001228581"/>
    </source>
</evidence>
<keyword evidence="2" id="KW-0238">DNA-binding</keyword>
<dbReference type="SMART" id="SM00530">
    <property type="entry name" value="HTH_XRE"/>
    <property type="match status" value="1"/>
</dbReference>
<evidence type="ECO:0000256" key="1">
    <source>
        <dbReference type="ARBA" id="ARBA00007227"/>
    </source>
</evidence>
<evidence type="ECO:0000256" key="2">
    <source>
        <dbReference type="ARBA" id="ARBA00023125"/>
    </source>
</evidence>
<dbReference type="EMBL" id="JASJOT010000034">
    <property type="protein sequence ID" value="MDJ1497629.1"/>
    <property type="molecule type" value="Genomic_DNA"/>
</dbReference>
<dbReference type="Pfam" id="PF01381">
    <property type="entry name" value="HTH_3"/>
    <property type="match status" value="1"/>
</dbReference>
<name>A0ABT7CV40_9BACT</name>
<dbReference type="InterPro" id="IPR010982">
    <property type="entry name" value="Lambda_DNA-bd_dom_sf"/>
</dbReference>
<dbReference type="InterPro" id="IPR013430">
    <property type="entry name" value="Toxin_antidote_HigA"/>
</dbReference>
<keyword evidence="5" id="KW-1185">Reference proteome</keyword>
<dbReference type="InterPro" id="IPR001387">
    <property type="entry name" value="Cro/C1-type_HTH"/>
</dbReference>
<dbReference type="Proteomes" id="UP001228581">
    <property type="component" value="Unassembled WGS sequence"/>
</dbReference>
<gene>
    <name evidence="4" type="ORF">QNI19_32115</name>
</gene>
<protein>
    <submittedName>
        <fullName evidence="4">HigA family addiction module antitoxin</fullName>
    </submittedName>
</protein>
<dbReference type="RefSeq" id="WP_314003350.1">
    <property type="nucleotide sequence ID" value="NZ_JASJOT010000034.1"/>
</dbReference>
<accession>A0ABT7CV40</accession>
<dbReference type="InterPro" id="IPR010359">
    <property type="entry name" value="IrrE_HExxH"/>
</dbReference>
<comment type="similarity">
    <text evidence="1">Belongs to the short-chain fatty acyl-CoA assimilation regulator (ScfR) family.</text>
</comment>
<dbReference type="Pfam" id="PF06114">
    <property type="entry name" value="Peptidase_M78"/>
    <property type="match status" value="1"/>
</dbReference>
<dbReference type="NCBIfam" id="TIGR02607">
    <property type="entry name" value="antidote_HigA"/>
    <property type="match status" value="1"/>
</dbReference>
<comment type="caution">
    <text evidence="4">The sequence shown here is derived from an EMBL/GenBank/DDBJ whole genome shotgun (WGS) entry which is preliminary data.</text>
</comment>
<reference evidence="4 5" key="1">
    <citation type="submission" date="2023-05" db="EMBL/GenBank/DDBJ databases">
        <authorList>
            <person name="Zhang X."/>
        </authorList>
    </citation>
    <scope>NUCLEOTIDE SEQUENCE [LARGE SCALE GENOMIC DNA]</scope>
    <source>
        <strain evidence="4 5">DM2B3-1</strain>
    </source>
</reference>
<dbReference type="Gene3D" id="1.10.10.2910">
    <property type="match status" value="1"/>
</dbReference>
<dbReference type="PROSITE" id="PS50943">
    <property type="entry name" value="HTH_CROC1"/>
    <property type="match status" value="1"/>
</dbReference>
<dbReference type="PANTHER" id="PTHR36924:SF1">
    <property type="entry name" value="ANTITOXIN HIGA-1"/>
    <property type="match status" value="1"/>
</dbReference>
<dbReference type="PANTHER" id="PTHR36924">
    <property type="entry name" value="ANTITOXIN HIGA-1"/>
    <property type="match status" value="1"/>
</dbReference>
<dbReference type="CDD" id="cd00093">
    <property type="entry name" value="HTH_XRE"/>
    <property type="match status" value="1"/>
</dbReference>
<evidence type="ECO:0000313" key="4">
    <source>
        <dbReference type="EMBL" id="MDJ1497629.1"/>
    </source>
</evidence>
<feature type="domain" description="HTH cro/C1-type" evidence="3">
    <location>
        <begin position="20"/>
        <end position="74"/>
    </location>
</feature>
<dbReference type="Gene3D" id="1.10.260.40">
    <property type="entry name" value="lambda repressor-like DNA-binding domains"/>
    <property type="match status" value="1"/>
</dbReference>
<organism evidence="4 5">
    <name type="scientific">Xanthocytophaga flava</name>
    <dbReference type="NCBI Taxonomy" id="3048013"/>
    <lineage>
        <taxon>Bacteria</taxon>
        <taxon>Pseudomonadati</taxon>
        <taxon>Bacteroidota</taxon>
        <taxon>Cytophagia</taxon>
        <taxon>Cytophagales</taxon>
        <taxon>Rhodocytophagaceae</taxon>
        <taxon>Xanthocytophaga</taxon>
    </lineage>
</organism>
<dbReference type="SUPFAM" id="SSF47413">
    <property type="entry name" value="lambda repressor-like DNA-binding domains"/>
    <property type="match status" value="1"/>
</dbReference>
<proteinExistence type="inferred from homology"/>
<evidence type="ECO:0000259" key="3">
    <source>
        <dbReference type="PROSITE" id="PS50943"/>
    </source>
</evidence>